<keyword evidence="3" id="KW-0472">Membrane</keyword>
<feature type="transmembrane region" description="Helical" evidence="3">
    <location>
        <begin position="164"/>
        <end position="192"/>
    </location>
</feature>
<dbReference type="Gene3D" id="3.90.550.10">
    <property type="entry name" value="Spore Coat Polysaccharide Biosynthesis Protein SpsA, Chain A"/>
    <property type="match status" value="1"/>
</dbReference>
<evidence type="ECO:0000256" key="2">
    <source>
        <dbReference type="ARBA" id="ARBA00022679"/>
    </source>
</evidence>
<gene>
    <name evidence="5" type="ORF">LCGC14_2241600</name>
</gene>
<accession>A0A0F9FHV7</accession>
<reference evidence="5" key="1">
    <citation type="journal article" date="2015" name="Nature">
        <title>Complex archaea that bridge the gap between prokaryotes and eukaryotes.</title>
        <authorList>
            <person name="Spang A."/>
            <person name="Saw J.H."/>
            <person name="Jorgensen S.L."/>
            <person name="Zaremba-Niedzwiedzka K."/>
            <person name="Martijn J."/>
            <person name="Lind A.E."/>
            <person name="van Eijk R."/>
            <person name="Schleper C."/>
            <person name="Guy L."/>
            <person name="Ettema T.J."/>
        </authorList>
    </citation>
    <scope>NUCLEOTIDE SEQUENCE</scope>
</reference>
<keyword evidence="3" id="KW-1133">Transmembrane helix</keyword>
<protein>
    <recommendedName>
        <fullName evidence="4">Glycosyltransferase 2-like domain-containing protein</fullName>
    </recommendedName>
</protein>
<organism evidence="5">
    <name type="scientific">marine sediment metagenome</name>
    <dbReference type="NCBI Taxonomy" id="412755"/>
    <lineage>
        <taxon>unclassified sequences</taxon>
        <taxon>metagenomes</taxon>
        <taxon>ecological metagenomes</taxon>
    </lineage>
</organism>
<dbReference type="EMBL" id="LAZR01030365">
    <property type="protein sequence ID" value="KKL56820.1"/>
    <property type="molecule type" value="Genomic_DNA"/>
</dbReference>
<keyword evidence="2" id="KW-0808">Transferase</keyword>
<dbReference type="GO" id="GO:0016757">
    <property type="term" value="F:glycosyltransferase activity"/>
    <property type="evidence" value="ECO:0007669"/>
    <property type="project" value="UniProtKB-KW"/>
</dbReference>
<dbReference type="PANTHER" id="PTHR43630">
    <property type="entry name" value="POLY-BETA-1,6-N-ACETYL-D-GLUCOSAMINE SYNTHASE"/>
    <property type="match status" value="1"/>
</dbReference>
<evidence type="ECO:0000256" key="1">
    <source>
        <dbReference type="ARBA" id="ARBA00022676"/>
    </source>
</evidence>
<feature type="domain" description="Glycosyltransferase 2-like" evidence="4">
    <location>
        <begin position="1"/>
        <end position="198"/>
    </location>
</feature>
<keyword evidence="1" id="KW-0328">Glycosyltransferase</keyword>
<sequence>IIVIVDADTIVGRKSLKNIAKGLTDEKVAAVAGNIKIRNKVNWITWCQALEYLSAIQIMRRALDYFGAITIVPGALGIFRKRDLEEAGSYHKDTLVEDFDATMKVLKSGMVIQGSSDAVAYTQAPQTLKDFYRQRKRWYRGNLQILSRHSDALTNPRFGLLHKFVYPLMAIHMLLIPAASIVVWAFAVLQIILGNYYFVAFMVGMYISLQYLLSAMAVRMDGDDKRIMLFSIFLVIGYKQLTDFLQLKAVIEQVFGRKTNWTRANRVKV</sequence>
<dbReference type="PANTHER" id="PTHR43630:SF1">
    <property type="entry name" value="POLY-BETA-1,6-N-ACETYL-D-GLUCOSAMINE SYNTHASE"/>
    <property type="match status" value="1"/>
</dbReference>
<dbReference type="SUPFAM" id="SSF53448">
    <property type="entry name" value="Nucleotide-diphospho-sugar transferases"/>
    <property type="match status" value="1"/>
</dbReference>
<dbReference type="AlphaFoldDB" id="A0A0F9FHV7"/>
<dbReference type="InterPro" id="IPR029044">
    <property type="entry name" value="Nucleotide-diphossugar_trans"/>
</dbReference>
<dbReference type="CDD" id="cd06423">
    <property type="entry name" value="CESA_like"/>
    <property type="match status" value="1"/>
</dbReference>
<evidence type="ECO:0000256" key="3">
    <source>
        <dbReference type="SAM" id="Phobius"/>
    </source>
</evidence>
<feature type="non-terminal residue" evidence="5">
    <location>
        <position position="1"/>
    </location>
</feature>
<feature type="transmembrane region" description="Helical" evidence="3">
    <location>
        <begin position="198"/>
        <end position="218"/>
    </location>
</feature>
<evidence type="ECO:0000313" key="5">
    <source>
        <dbReference type="EMBL" id="KKL56820.1"/>
    </source>
</evidence>
<name>A0A0F9FHV7_9ZZZZ</name>
<proteinExistence type="predicted"/>
<keyword evidence="3" id="KW-0812">Transmembrane</keyword>
<dbReference type="Pfam" id="PF13632">
    <property type="entry name" value="Glyco_trans_2_3"/>
    <property type="match status" value="1"/>
</dbReference>
<comment type="caution">
    <text evidence="5">The sequence shown here is derived from an EMBL/GenBank/DDBJ whole genome shotgun (WGS) entry which is preliminary data.</text>
</comment>
<evidence type="ECO:0000259" key="4">
    <source>
        <dbReference type="Pfam" id="PF13632"/>
    </source>
</evidence>
<dbReference type="InterPro" id="IPR001173">
    <property type="entry name" value="Glyco_trans_2-like"/>
</dbReference>